<evidence type="ECO:0008006" key="5">
    <source>
        <dbReference type="Google" id="ProtNLM"/>
    </source>
</evidence>
<evidence type="ECO:0000256" key="1">
    <source>
        <dbReference type="SAM" id="MobiDB-lite"/>
    </source>
</evidence>
<keyword evidence="2" id="KW-0812">Transmembrane</keyword>
<gene>
    <name evidence="3" type="ORF">RDB_LOCUS45583</name>
</gene>
<keyword evidence="2" id="KW-1133">Transmembrane helix</keyword>
<comment type="caution">
    <text evidence="3">The sequence shown here is derived from an EMBL/GenBank/DDBJ whole genome shotgun (WGS) entry which is preliminary data.</text>
</comment>
<protein>
    <recommendedName>
        <fullName evidence="5">Transmembrane protein</fullName>
    </recommendedName>
</protein>
<feature type="compositionally biased region" description="Low complexity" evidence="1">
    <location>
        <begin position="1"/>
        <end position="25"/>
    </location>
</feature>
<proteinExistence type="predicted"/>
<sequence length="219" mass="23492">MSPYSTPSLSSASSSETAVAESQAQLLERSGSALKAPKSSKMDKTPQEWSPELRQAIARDIDEFFGGPEPVKVKKPKPAVPKAPRADRGQSASTSFGIASPPSYELPPHLTPTPKPQTIARYFFLYGFIFPPFWTPVELSPKEIEAGAGGTPSEAHKRAEYKLVRHIELLWARRCLIAAILFALVIVVVIVATRVTGVGAFANSGFAVHGSGTMPSSDS</sequence>
<reference evidence="3" key="1">
    <citation type="submission" date="2021-01" db="EMBL/GenBank/DDBJ databases">
        <authorList>
            <person name="Kaushik A."/>
        </authorList>
    </citation>
    <scope>NUCLEOTIDE SEQUENCE</scope>
    <source>
        <strain evidence="3">Type strain: AG8-Rh-89/</strain>
    </source>
</reference>
<dbReference type="EMBL" id="CAJMWZ010002457">
    <property type="protein sequence ID" value="CAE6455935.1"/>
    <property type="molecule type" value="Genomic_DNA"/>
</dbReference>
<feature type="region of interest" description="Disordered" evidence="1">
    <location>
        <begin position="1"/>
        <end position="109"/>
    </location>
</feature>
<dbReference type="Proteomes" id="UP000663850">
    <property type="component" value="Unassembled WGS sequence"/>
</dbReference>
<organism evidence="3 4">
    <name type="scientific">Rhizoctonia solani</name>
    <dbReference type="NCBI Taxonomy" id="456999"/>
    <lineage>
        <taxon>Eukaryota</taxon>
        <taxon>Fungi</taxon>
        <taxon>Dikarya</taxon>
        <taxon>Basidiomycota</taxon>
        <taxon>Agaricomycotina</taxon>
        <taxon>Agaricomycetes</taxon>
        <taxon>Cantharellales</taxon>
        <taxon>Ceratobasidiaceae</taxon>
        <taxon>Rhizoctonia</taxon>
    </lineage>
</organism>
<dbReference type="AlphaFoldDB" id="A0A8H3GIL1"/>
<name>A0A8H3GIL1_9AGAM</name>
<keyword evidence="2" id="KW-0472">Membrane</keyword>
<evidence type="ECO:0000256" key="2">
    <source>
        <dbReference type="SAM" id="Phobius"/>
    </source>
</evidence>
<accession>A0A8H3GIL1</accession>
<feature type="transmembrane region" description="Helical" evidence="2">
    <location>
        <begin position="175"/>
        <end position="195"/>
    </location>
</feature>
<evidence type="ECO:0000313" key="4">
    <source>
        <dbReference type="Proteomes" id="UP000663850"/>
    </source>
</evidence>
<evidence type="ECO:0000313" key="3">
    <source>
        <dbReference type="EMBL" id="CAE6455935.1"/>
    </source>
</evidence>